<reference evidence="1" key="1">
    <citation type="submission" date="2022-08" db="EMBL/GenBank/DDBJ databases">
        <title>Genome Sequence of Pycnoporus sanguineus.</title>
        <authorList>
            <person name="Buettner E."/>
        </authorList>
    </citation>
    <scope>NUCLEOTIDE SEQUENCE</scope>
    <source>
        <strain evidence="1">CG-C14</strain>
    </source>
</reference>
<accession>A0ACC1PUA1</accession>
<gene>
    <name evidence="1" type="ORF">NUW54_g5757</name>
</gene>
<comment type="caution">
    <text evidence="1">The sequence shown here is derived from an EMBL/GenBank/DDBJ whole genome shotgun (WGS) entry which is preliminary data.</text>
</comment>
<protein>
    <submittedName>
        <fullName evidence="1">Uncharacterized protein</fullName>
    </submittedName>
</protein>
<evidence type="ECO:0000313" key="1">
    <source>
        <dbReference type="EMBL" id="KAJ3002607.1"/>
    </source>
</evidence>
<proteinExistence type="predicted"/>
<evidence type="ECO:0000313" key="2">
    <source>
        <dbReference type="Proteomes" id="UP001144978"/>
    </source>
</evidence>
<sequence>MSDGKEHEGMEDKVLYVWFEACIGYPSITANYTPEWKQWWFNQKNVRLYQFMGKDNVYFHTIYFPSVQIGDGRPWTMLHHLSTTEYLNYEGGKFSKSHNRGVFGPAAKETGIPPSVWRYYLISTRPETADAMFSWADLIAANNNVLLNNFGNFVNRALKFVVSQYDSVIPDSGDAPGPYSPNDEHDAEFFSDINNLLKEPSWPYPRVATSTSSPPA</sequence>
<name>A0ACC1PUA1_9APHY</name>
<dbReference type="EMBL" id="JANSHE010001457">
    <property type="protein sequence ID" value="KAJ3002607.1"/>
    <property type="molecule type" value="Genomic_DNA"/>
</dbReference>
<keyword evidence="2" id="KW-1185">Reference proteome</keyword>
<organism evidence="1 2">
    <name type="scientific">Trametes sanguinea</name>
    <dbReference type="NCBI Taxonomy" id="158606"/>
    <lineage>
        <taxon>Eukaryota</taxon>
        <taxon>Fungi</taxon>
        <taxon>Dikarya</taxon>
        <taxon>Basidiomycota</taxon>
        <taxon>Agaricomycotina</taxon>
        <taxon>Agaricomycetes</taxon>
        <taxon>Polyporales</taxon>
        <taxon>Polyporaceae</taxon>
        <taxon>Trametes</taxon>
    </lineage>
</organism>
<dbReference type="Proteomes" id="UP001144978">
    <property type="component" value="Unassembled WGS sequence"/>
</dbReference>